<name>A0A830H746_9CHLO</name>
<gene>
    <name evidence="3" type="ORF">PPROV_000114900</name>
</gene>
<sequence>MASSSAKSQKKKKKQRGGGGGGGNGGGESRVSSWSSSSPSMSHENGSSFWDLTPGTSKNCCFVTVGTTSFDLLTSLFLQPLNCIYEPLFEQLMRLKVTHLVVQRGRGYGIYHGEHMMLEKDNDNVIYKIPYSTFGIADSIEEIFFNSDIVITHAGAGSIFEALSFGKKVIAVTNPGLMGNHQAELADELAKRRHIVTVHGPENLVDALKTVDLDALEPYVPGNPATIANEINKLIGDYPL</sequence>
<dbReference type="PANTHER" id="PTHR47043:SF1">
    <property type="entry name" value="UDP-N-ACETYLGLUCOSAMINE TRANSFERASE SUBUNIT ALG13"/>
    <property type="match status" value="1"/>
</dbReference>
<organism evidence="3 4">
    <name type="scientific">Pycnococcus provasolii</name>
    <dbReference type="NCBI Taxonomy" id="41880"/>
    <lineage>
        <taxon>Eukaryota</taxon>
        <taxon>Viridiplantae</taxon>
        <taxon>Chlorophyta</taxon>
        <taxon>Pseudoscourfieldiophyceae</taxon>
        <taxon>Pseudoscourfieldiales</taxon>
        <taxon>Pycnococcaceae</taxon>
        <taxon>Pycnococcus</taxon>
    </lineage>
</organism>
<dbReference type="GO" id="GO:0006488">
    <property type="term" value="P:dolichol-linked oligosaccharide biosynthetic process"/>
    <property type="evidence" value="ECO:0007669"/>
    <property type="project" value="TreeGrafter"/>
</dbReference>
<proteinExistence type="predicted"/>
<accession>A0A830H746</accession>
<reference evidence="3" key="1">
    <citation type="submission" date="2020-10" db="EMBL/GenBank/DDBJ databases">
        <title>Unveiling of a novel bifunctional photoreceptor, Dualchrome1, isolated from a cosmopolitan green alga.</title>
        <authorList>
            <person name="Suzuki S."/>
            <person name="Kawachi M."/>
        </authorList>
    </citation>
    <scope>NUCLEOTIDE SEQUENCE</scope>
    <source>
        <strain evidence="3">NIES 2893</strain>
    </source>
</reference>
<evidence type="ECO:0000256" key="1">
    <source>
        <dbReference type="SAM" id="MobiDB-lite"/>
    </source>
</evidence>
<feature type="domain" description="Glycosyl transferase family 28 C-terminal" evidence="2">
    <location>
        <begin position="61"/>
        <end position="219"/>
    </location>
</feature>
<dbReference type="InterPro" id="IPR007235">
    <property type="entry name" value="Glyco_trans_28_C"/>
</dbReference>
<evidence type="ECO:0000259" key="2">
    <source>
        <dbReference type="Pfam" id="PF04101"/>
    </source>
</evidence>
<feature type="compositionally biased region" description="Low complexity" evidence="1">
    <location>
        <begin position="29"/>
        <end position="41"/>
    </location>
</feature>
<protein>
    <recommendedName>
        <fullName evidence="2">Glycosyl transferase family 28 C-terminal domain-containing protein</fullName>
    </recommendedName>
</protein>
<keyword evidence="4" id="KW-1185">Reference proteome</keyword>
<dbReference type="PANTHER" id="PTHR47043">
    <property type="entry name" value="UDP-N-ACETYLGLUCOSAMINE TRANSFERASE SUBUNIT ALG13"/>
    <property type="match status" value="1"/>
</dbReference>
<dbReference type="InterPro" id="IPR052474">
    <property type="entry name" value="UDP-GlcNAc_transferase"/>
</dbReference>
<dbReference type="GO" id="GO:0043541">
    <property type="term" value="C:UDP-N-acetylglucosamine transferase complex"/>
    <property type="evidence" value="ECO:0007669"/>
    <property type="project" value="TreeGrafter"/>
</dbReference>
<feature type="region of interest" description="Disordered" evidence="1">
    <location>
        <begin position="1"/>
        <end position="41"/>
    </location>
</feature>
<evidence type="ECO:0000313" key="4">
    <source>
        <dbReference type="Proteomes" id="UP000660262"/>
    </source>
</evidence>
<dbReference type="AlphaFoldDB" id="A0A830H746"/>
<dbReference type="OrthoDB" id="20273at2759"/>
<dbReference type="Pfam" id="PF04101">
    <property type="entry name" value="Glyco_tran_28_C"/>
    <property type="match status" value="1"/>
</dbReference>
<dbReference type="Proteomes" id="UP000660262">
    <property type="component" value="Unassembled WGS sequence"/>
</dbReference>
<dbReference type="SUPFAM" id="SSF53756">
    <property type="entry name" value="UDP-Glycosyltransferase/glycogen phosphorylase"/>
    <property type="match status" value="1"/>
</dbReference>
<comment type="caution">
    <text evidence="3">The sequence shown here is derived from an EMBL/GenBank/DDBJ whole genome shotgun (WGS) entry which is preliminary data.</text>
</comment>
<dbReference type="Gene3D" id="3.40.50.2000">
    <property type="entry name" value="Glycogen Phosphorylase B"/>
    <property type="match status" value="1"/>
</dbReference>
<feature type="compositionally biased region" description="Gly residues" evidence="1">
    <location>
        <begin position="17"/>
        <end position="28"/>
    </location>
</feature>
<evidence type="ECO:0000313" key="3">
    <source>
        <dbReference type="EMBL" id="GHP02392.1"/>
    </source>
</evidence>
<dbReference type="GO" id="GO:0016758">
    <property type="term" value="F:hexosyltransferase activity"/>
    <property type="evidence" value="ECO:0007669"/>
    <property type="project" value="InterPro"/>
</dbReference>
<dbReference type="EMBL" id="BNJQ01000003">
    <property type="protein sequence ID" value="GHP02392.1"/>
    <property type="molecule type" value="Genomic_DNA"/>
</dbReference>